<evidence type="ECO:0000313" key="8">
    <source>
        <dbReference type="Proteomes" id="UP000703661"/>
    </source>
</evidence>
<dbReference type="GO" id="GO:0005829">
    <property type="term" value="C:cytosol"/>
    <property type="evidence" value="ECO:0007669"/>
    <property type="project" value="GOC"/>
</dbReference>
<evidence type="ECO:0000259" key="6">
    <source>
        <dbReference type="PROSITE" id="PS50180"/>
    </source>
</evidence>
<dbReference type="GO" id="GO:0005802">
    <property type="term" value="C:trans-Golgi network"/>
    <property type="evidence" value="ECO:0007669"/>
    <property type="project" value="TreeGrafter"/>
</dbReference>
<evidence type="ECO:0000256" key="1">
    <source>
        <dbReference type="ARBA" id="ARBA00004555"/>
    </source>
</evidence>
<accession>A0A9P6MQ90</accession>
<protein>
    <recommendedName>
        <fullName evidence="6">GAE domain-containing protein</fullName>
    </recommendedName>
</protein>
<dbReference type="InterPro" id="IPR008152">
    <property type="entry name" value="Clathrin_a/b/g-adaptin_app_Ig"/>
</dbReference>
<organism evidence="7 8">
    <name type="scientific">Entomortierella chlamydospora</name>
    <dbReference type="NCBI Taxonomy" id="101097"/>
    <lineage>
        <taxon>Eukaryota</taxon>
        <taxon>Fungi</taxon>
        <taxon>Fungi incertae sedis</taxon>
        <taxon>Mucoromycota</taxon>
        <taxon>Mortierellomycotina</taxon>
        <taxon>Mortierellomycetes</taxon>
        <taxon>Mortierellales</taxon>
        <taxon>Mortierellaceae</taxon>
        <taxon>Entomortierella</taxon>
    </lineage>
</organism>
<dbReference type="InterPro" id="IPR013041">
    <property type="entry name" value="Clathrin_app_Ig-like_sf"/>
</dbReference>
<evidence type="ECO:0000256" key="2">
    <source>
        <dbReference type="ARBA" id="ARBA00022448"/>
    </source>
</evidence>
<evidence type="ECO:0000256" key="5">
    <source>
        <dbReference type="SAM" id="MobiDB-lite"/>
    </source>
</evidence>
<proteinExistence type="predicted"/>
<comment type="caution">
    <text evidence="7">The sequence shown here is derived from an EMBL/GenBank/DDBJ whole genome shotgun (WGS) entry which is preliminary data.</text>
</comment>
<evidence type="ECO:0000313" key="7">
    <source>
        <dbReference type="EMBL" id="KAG0010033.1"/>
    </source>
</evidence>
<dbReference type="PANTHER" id="PTHR47180">
    <property type="entry name" value="ADP-RIBOSYLATION FACTOR-BINDING PROTEIN GGA1-RELATED"/>
    <property type="match status" value="1"/>
</dbReference>
<dbReference type="EMBL" id="JAAAID010001432">
    <property type="protein sequence ID" value="KAG0010033.1"/>
    <property type="molecule type" value="Genomic_DNA"/>
</dbReference>
<dbReference type="AlphaFoldDB" id="A0A9P6MQ90"/>
<reference evidence="7" key="1">
    <citation type="journal article" date="2020" name="Fungal Divers.">
        <title>Resolving the Mortierellaceae phylogeny through synthesis of multi-gene phylogenetics and phylogenomics.</title>
        <authorList>
            <person name="Vandepol N."/>
            <person name="Liber J."/>
            <person name="Desiro A."/>
            <person name="Na H."/>
            <person name="Kennedy M."/>
            <person name="Barry K."/>
            <person name="Grigoriev I.V."/>
            <person name="Miller A.N."/>
            <person name="O'Donnell K."/>
            <person name="Stajich J.E."/>
            <person name="Bonito G."/>
        </authorList>
    </citation>
    <scope>NUCLEOTIDE SEQUENCE</scope>
    <source>
        <strain evidence="7">NRRL 2769</strain>
    </source>
</reference>
<evidence type="ECO:0000256" key="4">
    <source>
        <dbReference type="ARBA" id="ARBA00023034"/>
    </source>
</evidence>
<dbReference type="PANTHER" id="PTHR47180:SF1">
    <property type="entry name" value="ADP-RIBOSYLATION FACTOR-BINDING PROTEIN GGA1-RELATED"/>
    <property type="match status" value="1"/>
</dbReference>
<dbReference type="Proteomes" id="UP000703661">
    <property type="component" value="Unassembled WGS sequence"/>
</dbReference>
<feature type="region of interest" description="Disordered" evidence="5">
    <location>
        <begin position="118"/>
        <end position="137"/>
    </location>
</feature>
<dbReference type="SMART" id="SM00809">
    <property type="entry name" value="Alpha_adaptinC2"/>
    <property type="match status" value="1"/>
</dbReference>
<dbReference type="InterPro" id="IPR008153">
    <property type="entry name" value="GAE_dom"/>
</dbReference>
<sequence length="284" mass="30308">TLLRLDEVLTIVIDQYEKVKNGDLVKVALPENSNSNGNSGSRNLMDDLMNLNFNDTPPPSWGTVGGISLGASNNNVINSPVPPPLLTSNNSGGALPFNVFASPTTSVNPISISPYSTPATLSAPTPQTPSSKKVSPQDDFEFVSNTGAPSQDVGPASVYCIVLMNKDGLQIDLDIEKQSRPQSSINLATVATTPSYKVRAYFSNHQNSPITSLTFRVAVPKSLQLKLDPQSAQVVAPFSKKTVTQDMMIQATAAAPAVVRMRYHVSFAIGGRTIEAQGEFSQFP</sequence>
<keyword evidence="8" id="KW-1185">Reference proteome</keyword>
<gene>
    <name evidence="7" type="ORF">BGZ80_001849</name>
</gene>
<keyword evidence="2" id="KW-0813">Transport</keyword>
<dbReference type="GO" id="GO:0006896">
    <property type="term" value="P:Golgi to vacuole transport"/>
    <property type="evidence" value="ECO:0007669"/>
    <property type="project" value="TreeGrafter"/>
</dbReference>
<evidence type="ECO:0000256" key="3">
    <source>
        <dbReference type="ARBA" id="ARBA00022927"/>
    </source>
</evidence>
<name>A0A9P6MQ90_9FUNG</name>
<dbReference type="SUPFAM" id="SSF49348">
    <property type="entry name" value="Clathrin adaptor appendage domain"/>
    <property type="match status" value="1"/>
</dbReference>
<feature type="compositionally biased region" description="Polar residues" evidence="5">
    <location>
        <begin position="118"/>
        <end position="134"/>
    </location>
</feature>
<dbReference type="Gene3D" id="2.60.40.1230">
    <property type="match status" value="1"/>
</dbReference>
<dbReference type="InterPro" id="IPR052653">
    <property type="entry name" value="ARF-binding"/>
</dbReference>
<dbReference type="Pfam" id="PF02883">
    <property type="entry name" value="Alpha_adaptinC2"/>
    <property type="match status" value="1"/>
</dbReference>
<dbReference type="GO" id="GO:0006895">
    <property type="term" value="P:Golgi to endosome transport"/>
    <property type="evidence" value="ECO:0007669"/>
    <property type="project" value="TreeGrafter"/>
</dbReference>
<feature type="domain" description="GAE" evidence="6">
    <location>
        <begin position="156"/>
        <end position="284"/>
    </location>
</feature>
<comment type="subcellular location">
    <subcellularLocation>
        <location evidence="1">Golgi apparatus</location>
    </subcellularLocation>
</comment>
<dbReference type="PROSITE" id="PS50180">
    <property type="entry name" value="GAE"/>
    <property type="match status" value="1"/>
</dbReference>
<keyword evidence="3" id="KW-0653">Protein transport</keyword>
<dbReference type="GO" id="GO:0043328">
    <property type="term" value="P:protein transport to vacuole involved in ubiquitin-dependent protein catabolic process via the multivesicular body sorting pathway"/>
    <property type="evidence" value="ECO:0007669"/>
    <property type="project" value="TreeGrafter"/>
</dbReference>
<dbReference type="GO" id="GO:0043130">
    <property type="term" value="F:ubiquitin binding"/>
    <property type="evidence" value="ECO:0007669"/>
    <property type="project" value="TreeGrafter"/>
</dbReference>
<feature type="non-terminal residue" evidence="7">
    <location>
        <position position="284"/>
    </location>
</feature>
<keyword evidence="4" id="KW-0333">Golgi apparatus</keyword>